<reference evidence="1 2" key="1">
    <citation type="journal article" date="2015" name="Genome Announc.">
        <title>Complete Genome Sequence of Biocontrol Strain Pseudomonas fluorescens LBUM223.</title>
        <authorList>
            <person name="Roquigny R."/>
            <person name="Arseneault T."/>
            <person name="Gadkar V.J."/>
            <person name="Novinscak A."/>
            <person name="Joly D.L."/>
            <person name="Filion M."/>
        </authorList>
    </citation>
    <scope>NUCLEOTIDE SEQUENCE [LARGE SCALE GENOMIC DNA]</scope>
    <source>
        <strain evidence="1 2">LBUM223</strain>
    </source>
</reference>
<proteinExistence type="predicted"/>
<dbReference type="KEGG" id="pfb:VO64_4977"/>
<evidence type="ECO:0000313" key="2">
    <source>
        <dbReference type="Proteomes" id="UP000033099"/>
    </source>
</evidence>
<dbReference type="AlphaFoldDB" id="A0AAU8U592"/>
<dbReference type="EMBL" id="CP011117">
    <property type="protein sequence ID" value="AKA85523.1"/>
    <property type="molecule type" value="Genomic_DNA"/>
</dbReference>
<protein>
    <submittedName>
        <fullName evidence="1">Uncharacterized protein</fullName>
    </submittedName>
</protein>
<name>A0AAU8U592_9PSED</name>
<sequence>MYRYLVAHHCIPRRWRFASASTCQPGSNWGVLQWPDDTPPRVCKGCDLWSRWEKSIDGVRDLDQLTCKVWTLFAGRHVIRLWINRYPPEAEVVDVACDAHEAALWRRSAHHVRRFGLTHSICMQFISEISSTYNAHWLRLMLLINLYLCLNFVHHGRSRFNGYKHAYRFSFFWRNCLVGVLTNSLSIECDGLNYFS</sequence>
<evidence type="ECO:0000313" key="1">
    <source>
        <dbReference type="EMBL" id="AKA85523.1"/>
    </source>
</evidence>
<accession>A0AAU8U592</accession>
<dbReference type="Proteomes" id="UP000033099">
    <property type="component" value="Chromosome"/>
</dbReference>
<organism evidence="1 2">
    <name type="scientific">Pseudomonas synxantha</name>
    <dbReference type="NCBI Taxonomy" id="47883"/>
    <lineage>
        <taxon>Bacteria</taxon>
        <taxon>Pseudomonadati</taxon>
        <taxon>Pseudomonadota</taxon>
        <taxon>Gammaproteobacteria</taxon>
        <taxon>Pseudomonadales</taxon>
        <taxon>Pseudomonadaceae</taxon>
        <taxon>Pseudomonas</taxon>
    </lineage>
</organism>
<gene>
    <name evidence="1" type="ORF">VO64_4977</name>
</gene>